<name>B8GF28_METPE</name>
<feature type="domain" description="DJ-1/PfpI" evidence="2">
    <location>
        <begin position="34"/>
        <end position="204"/>
    </location>
</feature>
<proteinExistence type="predicted"/>
<dbReference type="Pfam" id="PF01965">
    <property type="entry name" value="DJ-1_PfpI"/>
    <property type="match status" value="1"/>
</dbReference>
<dbReference type="AlphaFoldDB" id="B8GF28"/>
<feature type="transmembrane region" description="Helical" evidence="1">
    <location>
        <begin position="6"/>
        <end position="25"/>
    </location>
</feature>
<keyword evidence="1" id="KW-0472">Membrane</keyword>
<dbReference type="HOGENOM" id="CLU_000445_44_5_2"/>
<evidence type="ECO:0000259" key="2">
    <source>
        <dbReference type="Pfam" id="PF01965"/>
    </source>
</evidence>
<dbReference type="Proteomes" id="UP000002457">
    <property type="component" value="Chromosome"/>
</dbReference>
<keyword evidence="4" id="KW-1185">Reference proteome</keyword>
<keyword evidence="1" id="KW-1133">Transmembrane helix</keyword>
<dbReference type="PANTHER" id="PTHR43130:SF3">
    <property type="entry name" value="HTH-TYPE TRANSCRIPTIONAL REGULATOR RV1931C"/>
    <property type="match status" value="1"/>
</dbReference>
<dbReference type="KEGG" id="mpl:Mpal_2564"/>
<protein>
    <submittedName>
        <fullName evidence="3">ThiJ/PfpI domain protein</fullName>
    </submittedName>
</protein>
<dbReference type="PANTHER" id="PTHR43130">
    <property type="entry name" value="ARAC-FAMILY TRANSCRIPTIONAL REGULATOR"/>
    <property type="match status" value="1"/>
</dbReference>
<reference evidence="3 4" key="1">
    <citation type="journal article" date="2015" name="Genome Announc.">
        <title>Complete Genome Sequence of Methanosphaerula palustris E1-9CT, a Hydrogenotrophic Methanogen Isolated from a Minerotrophic Fen Peatland.</title>
        <authorList>
            <person name="Cadillo-Quiroz H."/>
            <person name="Browne P."/>
            <person name="Kyrpides N."/>
            <person name="Woyke T."/>
            <person name="Goodwin L."/>
            <person name="Detter C."/>
            <person name="Yavitt J.B."/>
            <person name="Zinder S.H."/>
        </authorList>
    </citation>
    <scope>NUCLEOTIDE SEQUENCE [LARGE SCALE GENOMIC DNA]</scope>
    <source>
        <strain evidence="4">ATCC BAA-1556 / DSM 19958 / E1-9c</strain>
    </source>
</reference>
<dbReference type="InterPro" id="IPR002818">
    <property type="entry name" value="DJ-1/PfpI"/>
</dbReference>
<dbReference type="SUPFAM" id="SSF52317">
    <property type="entry name" value="Class I glutamine amidotransferase-like"/>
    <property type="match status" value="1"/>
</dbReference>
<dbReference type="CDD" id="cd03140">
    <property type="entry name" value="GATase1_PfpI_3"/>
    <property type="match status" value="1"/>
</dbReference>
<evidence type="ECO:0000313" key="3">
    <source>
        <dbReference type="EMBL" id="ACL17834.1"/>
    </source>
</evidence>
<dbReference type="InterPro" id="IPR052158">
    <property type="entry name" value="INH-QAR"/>
</dbReference>
<evidence type="ECO:0000256" key="1">
    <source>
        <dbReference type="SAM" id="Phobius"/>
    </source>
</evidence>
<dbReference type="GO" id="GO:0006355">
    <property type="term" value="P:regulation of DNA-templated transcription"/>
    <property type="evidence" value="ECO:0007669"/>
    <property type="project" value="TreeGrafter"/>
</dbReference>
<dbReference type="eggNOG" id="arCOG00769">
    <property type="taxonomic scope" value="Archaea"/>
</dbReference>
<organism evidence="3 4">
    <name type="scientific">Methanosphaerula palustris (strain ATCC BAA-1556 / DSM 19958 / E1-9c)</name>
    <dbReference type="NCBI Taxonomy" id="521011"/>
    <lineage>
        <taxon>Archaea</taxon>
        <taxon>Methanobacteriati</taxon>
        <taxon>Methanobacteriota</taxon>
        <taxon>Stenosarchaea group</taxon>
        <taxon>Methanomicrobia</taxon>
        <taxon>Methanomicrobiales</taxon>
        <taxon>Methanoregulaceae</taxon>
        <taxon>Methanosphaerula</taxon>
    </lineage>
</organism>
<dbReference type="EMBL" id="CP001338">
    <property type="protein sequence ID" value="ACL17834.1"/>
    <property type="molecule type" value="Genomic_DNA"/>
</dbReference>
<accession>B8GF28</accession>
<dbReference type="Gene3D" id="3.40.50.880">
    <property type="match status" value="1"/>
</dbReference>
<dbReference type="InterPro" id="IPR029062">
    <property type="entry name" value="Class_I_gatase-like"/>
</dbReference>
<evidence type="ECO:0000313" key="4">
    <source>
        <dbReference type="Proteomes" id="UP000002457"/>
    </source>
</evidence>
<gene>
    <name evidence="3" type="ordered locus">Mpal_2564</name>
</gene>
<dbReference type="STRING" id="521011.Mpal_2564"/>
<sequence>MRVHTNRFLFSCAIYPIGITLIWSAREKVSMMRSLYLYILDSLADWEPGYVLAELRSGRYLRDPSYQYDVILCGRSMDAVTTMGGLYLSPDVLISDIHPSAGDVLLLPGADTWLDPSQQQTLATVGRLLGEGMTVAAICGATLGLASAGLLDNRPHTSNDLAVLTMFCPAYHGKEYYVDEPAVTDGNLITASGLAPVEFAYHLFKKLEVMNPTTLEAWHGLYSVRKPEYFYALMGSLPGPR</sequence>
<keyword evidence="1" id="KW-0812">Transmembrane</keyword>